<comment type="function">
    <text evidence="1 11">E2 component of the 2-oxoglutarate dehydrogenase (OGDH) complex which catalyzes the second step in the conversion of 2-oxoglutarate to succinyl-CoA and CO(2).</text>
</comment>
<dbReference type="SUPFAM" id="SSF47005">
    <property type="entry name" value="Peripheral subunit-binding domain of 2-oxo acid dehydrogenase complex"/>
    <property type="match status" value="1"/>
</dbReference>
<reference evidence="15 16" key="1">
    <citation type="submission" date="2024-08" db="EMBL/GenBank/DDBJ databases">
        <title>Whole-genome sequencing of halo(alkali)philic microorganisms from hypersaline lakes.</title>
        <authorList>
            <person name="Sorokin D.Y."/>
            <person name="Merkel A.Y."/>
            <person name="Messina E."/>
            <person name="Yakimov M."/>
        </authorList>
    </citation>
    <scope>NUCLEOTIDE SEQUENCE [LARGE SCALE GENOMIC DNA]</scope>
    <source>
        <strain evidence="15 16">AB-hyl4</strain>
    </source>
</reference>
<evidence type="ECO:0000256" key="4">
    <source>
        <dbReference type="ARBA" id="ARBA00012945"/>
    </source>
</evidence>
<comment type="catalytic activity">
    <reaction evidence="10 11">
        <text>N(6)-[(R)-dihydrolipoyl]-L-lysyl-[protein] + succinyl-CoA = N(6)-[(R)-S(8)-succinyldihydrolipoyl]-L-lysyl-[protein] + CoA</text>
        <dbReference type="Rhea" id="RHEA:15213"/>
        <dbReference type="Rhea" id="RHEA-COMP:10475"/>
        <dbReference type="Rhea" id="RHEA-COMP:20092"/>
        <dbReference type="ChEBI" id="CHEBI:57287"/>
        <dbReference type="ChEBI" id="CHEBI:57292"/>
        <dbReference type="ChEBI" id="CHEBI:83100"/>
        <dbReference type="ChEBI" id="CHEBI:83120"/>
        <dbReference type="EC" id="2.3.1.61"/>
    </reaction>
</comment>
<dbReference type="InterPro" id="IPR006255">
    <property type="entry name" value="SucB"/>
</dbReference>
<dbReference type="InterPro" id="IPR003016">
    <property type="entry name" value="2-oxoA_DH_lipoyl-BS"/>
</dbReference>
<dbReference type="Pfam" id="PF00364">
    <property type="entry name" value="Biotin_lipoyl"/>
    <property type="match status" value="1"/>
</dbReference>
<dbReference type="InterPro" id="IPR050537">
    <property type="entry name" value="2-oxoacid_dehydrogenase"/>
</dbReference>
<dbReference type="Pfam" id="PF00198">
    <property type="entry name" value="2-oxoacid_dh"/>
    <property type="match status" value="1"/>
</dbReference>
<evidence type="ECO:0000256" key="10">
    <source>
        <dbReference type="ARBA" id="ARBA00052761"/>
    </source>
</evidence>
<dbReference type="PROSITE" id="PS00189">
    <property type="entry name" value="LIPOYL"/>
    <property type="match status" value="1"/>
</dbReference>
<dbReference type="PROSITE" id="PS50968">
    <property type="entry name" value="BIOTINYL_LIPOYL"/>
    <property type="match status" value="1"/>
</dbReference>
<dbReference type="SUPFAM" id="SSF52777">
    <property type="entry name" value="CoA-dependent acyltransferases"/>
    <property type="match status" value="1"/>
</dbReference>
<comment type="pathway">
    <text evidence="2 11">Amino-acid degradation; L-lysine degradation via saccharopine pathway; glutaryl-CoA from L-lysine: step 6/6.</text>
</comment>
<gene>
    <name evidence="15" type="primary">odhB</name>
    <name evidence="15" type="ORF">ACERK3_10360</name>
</gene>
<keyword evidence="9 11" id="KW-0012">Acyltransferase</keyword>
<feature type="domain" description="Lipoyl-binding" evidence="13">
    <location>
        <begin position="2"/>
        <end position="77"/>
    </location>
</feature>
<accession>A0ABV4U520</accession>
<name>A0ABV4U520_9BACT</name>
<dbReference type="PROSITE" id="PS51826">
    <property type="entry name" value="PSBD"/>
    <property type="match status" value="1"/>
</dbReference>
<dbReference type="InterPro" id="IPR036625">
    <property type="entry name" value="E3-bd_dom_sf"/>
</dbReference>
<dbReference type="InterPro" id="IPR001078">
    <property type="entry name" value="2-oxoacid_DH_actylTfrase"/>
</dbReference>
<dbReference type="InterPro" id="IPR011053">
    <property type="entry name" value="Single_hybrid_motif"/>
</dbReference>
<evidence type="ECO:0000256" key="5">
    <source>
        <dbReference type="ARBA" id="ARBA00019511"/>
    </source>
</evidence>
<evidence type="ECO:0000259" key="14">
    <source>
        <dbReference type="PROSITE" id="PS51826"/>
    </source>
</evidence>
<dbReference type="PANTHER" id="PTHR43416">
    <property type="entry name" value="DIHYDROLIPOYLLYSINE-RESIDUE SUCCINYLTRANSFERASE COMPONENT OF 2-OXOGLUTARATE DEHYDROGENASE COMPLEX, MITOCHONDRIAL-RELATED"/>
    <property type="match status" value="1"/>
</dbReference>
<keyword evidence="7 11" id="KW-0808">Transferase</keyword>
<feature type="region of interest" description="Disordered" evidence="12">
    <location>
        <begin position="159"/>
        <end position="198"/>
    </location>
</feature>
<dbReference type="InterPro" id="IPR023213">
    <property type="entry name" value="CAT-like_dom_sf"/>
</dbReference>
<proteinExistence type="inferred from homology"/>
<dbReference type="InterPro" id="IPR000089">
    <property type="entry name" value="Biotin_lipoyl"/>
</dbReference>
<evidence type="ECO:0000259" key="13">
    <source>
        <dbReference type="PROSITE" id="PS50968"/>
    </source>
</evidence>
<keyword evidence="6 11" id="KW-0816">Tricarboxylic acid cycle</keyword>
<dbReference type="Gene3D" id="2.40.50.100">
    <property type="match status" value="1"/>
</dbReference>
<dbReference type="NCBIfam" id="TIGR01347">
    <property type="entry name" value="sucB"/>
    <property type="match status" value="1"/>
</dbReference>
<evidence type="ECO:0000256" key="11">
    <source>
        <dbReference type="RuleBase" id="RU361138"/>
    </source>
</evidence>
<dbReference type="Pfam" id="PF02817">
    <property type="entry name" value="E3_binding"/>
    <property type="match status" value="1"/>
</dbReference>
<dbReference type="Proteomes" id="UP001575105">
    <property type="component" value="Unassembled WGS sequence"/>
</dbReference>
<dbReference type="NCBIfam" id="NF004309">
    <property type="entry name" value="PRK05704.1"/>
    <property type="match status" value="1"/>
</dbReference>
<evidence type="ECO:0000256" key="3">
    <source>
        <dbReference type="ARBA" id="ARBA00007317"/>
    </source>
</evidence>
<dbReference type="Gene3D" id="4.10.320.10">
    <property type="entry name" value="E3-binding domain"/>
    <property type="match status" value="1"/>
</dbReference>
<evidence type="ECO:0000256" key="6">
    <source>
        <dbReference type="ARBA" id="ARBA00022532"/>
    </source>
</evidence>
<evidence type="ECO:0000256" key="12">
    <source>
        <dbReference type="SAM" id="MobiDB-lite"/>
    </source>
</evidence>
<comment type="similarity">
    <text evidence="3 11">Belongs to the 2-oxoacid dehydrogenase family.</text>
</comment>
<evidence type="ECO:0000256" key="7">
    <source>
        <dbReference type="ARBA" id="ARBA00022679"/>
    </source>
</evidence>
<organism evidence="15 16">
    <name type="scientific">Natronomicrosphaera hydrolytica</name>
    <dbReference type="NCBI Taxonomy" id="3242702"/>
    <lineage>
        <taxon>Bacteria</taxon>
        <taxon>Pseudomonadati</taxon>
        <taxon>Planctomycetota</taxon>
        <taxon>Phycisphaerae</taxon>
        <taxon>Phycisphaerales</taxon>
        <taxon>Phycisphaeraceae</taxon>
        <taxon>Natronomicrosphaera</taxon>
    </lineage>
</organism>
<evidence type="ECO:0000256" key="1">
    <source>
        <dbReference type="ARBA" id="ARBA00004052"/>
    </source>
</evidence>
<evidence type="ECO:0000313" key="15">
    <source>
        <dbReference type="EMBL" id="MFA9478699.1"/>
    </source>
</evidence>
<evidence type="ECO:0000256" key="9">
    <source>
        <dbReference type="ARBA" id="ARBA00023315"/>
    </source>
</evidence>
<protein>
    <recommendedName>
        <fullName evidence="5 11">Dihydrolipoyllysine-residue succinyltransferase component of 2-oxoglutarate dehydrogenase complex</fullName>
        <ecNumber evidence="4 11">2.3.1.61</ecNumber>
    </recommendedName>
    <alternativeName>
        <fullName evidence="11">2-oxoglutarate dehydrogenase complex component E2</fullName>
    </alternativeName>
</protein>
<evidence type="ECO:0000313" key="16">
    <source>
        <dbReference type="Proteomes" id="UP001575105"/>
    </source>
</evidence>
<comment type="cofactor">
    <cofactor evidence="11">
        <name>(R)-lipoate</name>
        <dbReference type="ChEBI" id="CHEBI:83088"/>
    </cofactor>
    <text evidence="11">Binds 1 lipoyl cofactor covalently.</text>
</comment>
<dbReference type="EC" id="2.3.1.61" evidence="4 11"/>
<dbReference type="EMBL" id="JBGUBD010000005">
    <property type="protein sequence ID" value="MFA9478699.1"/>
    <property type="molecule type" value="Genomic_DNA"/>
</dbReference>
<dbReference type="GO" id="GO:0004149">
    <property type="term" value="F:dihydrolipoyllysine-residue succinyltransferase activity"/>
    <property type="evidence" value="ECO:0007669"/>
    <property type="project" value="UniProtKB-EC"/>
</dbReference>
<feature type="region of interest" description="Disordered" evidence="12">
    <location>
        <begin position="68"/>
        <end position="124"/>
    </location>
</feature>
<feature type="domain" description="Peripheral subunit-binding (PSBD)" evidence="14">
    <location>
        <begin position="124"/>
        <end position="161"/>
    </location>
</feature>
<feature type="compositionally biased region" description="Basic and acidic residues" evidence="12">
    <location>
        <begin position="88"/>
        <end position="112"/>
    </location>
</feature>
<dbReference type="RefSeq" id="WP_425345625.1">
    <property type="nucleotide sequence ID" value="NZ_JBGUBD010000005.1"/>
</dbReference>
<dbReference type="PANTHER" id="PTHR43416:SF5">
    <property type="entry name" value="DIHYDROLIPOYLLYSINE-RESIDUE SUCCINYLTRANSFERASE COMPONENT OF 2-OXOGLUTARATE DEHYDROGENASE COMPLEX, MITOCHONDRIAL"/>
    <property type="match status" value="1"/>
</dbReference>
<keyword evidence="16" id="KW-1185">Reference proteome</keyword>
<comment type="caution">
    <text evidence="15">The sequence shown here is derived from an EMBL/GenBank/DDBJ whole genome shotgun (WGS) entry which is preliminary data.</text>
</comment>
<evidence type="ECO:0000256" key="8">
    <source>
        <dbReference type="ARBA" id="ARBA00022823"/>
    </source>
</evidence>
<sequence length="424" mass="46474">MAVELKVPEAGESVTEVELGTWHKKEGEQVAKDELIVEIETDKVTQELVAPADGTLTKVLKKTGETARVGEVVAHFEEGDAPAASKSESQKEPVKGEAKAQSKDESKSDEAKSPAPSAADSEPRIMPAAQRMMEEHAVRAADIEPTGPGGRILKEDVQRHLETASTSSTPSRSEAPRSSGSAPSTASQPAGDRQEEAVPMSPLRRRIAERLVQAQQNAAMLTTFNEVDMSGIMNLRNQYKDSFEKRYGIKLGFMSFFVKACIDALKQFPAVNAEIRDRDIVYKNYYDIGIAVSTEKGLVVPVVRNTERLSFAEIEQTIADFGKRARDGKIKIEELQGGTFTITNGGVFGSLMSTPILNPPQSGVLGMHTIQQRPIAVDGKVEIRPMMYIALTYDHRVIDGREAVSFLKRIKDACEDPNRMLMEV</sequence>
<dbReference type="CDD" id="cd06849">
    <property type="entry name" value="lipoyl_domain"/>
    <property type="match status" value="1"/>
</dbReference>
<dbReference type="InterPro" id="IPR004167">
    <property type="entry name" value="PSBD"/>
</dbReference>
<feature type="compositionally biased region" description="Polar residues" evidence="12">
    <location>
        <begin position="163"/>
        <end position="188"/>
    </location>
</feature>
<dbReference type="SUPFAM" id="SSF51230">
    <property type="entry name" value="Single hybrid motif"/>
    <property type="match status" value="1"/>
</dbReference>
<dbReference type="Gene3D" id="3.30.559.10">
    <property type="entry name" value="Chloramphenicol acetyltransferase-like domain"/>
    <property type="match status" value="1"/>
</dbReference>
<evidence type="ECO:0000256" key="2">
    <source>
        <dbReference type="ARBA" id="ARBA00005145"/>
    </source>
</evidence>
<keyword evidence="8 11" id="KW-0450">Lipoyl</keyword>